<feature type="domain" description="RNA polymerase sigma-70 region 4" evidence="1">
    <location>
        <begin position="1"/>
        <end position="29"/>
    </location>
</feature>
<organism evidence="2 3">
    <name type="scientific">Campylobacter californiensis</name>
    <dbReference type="NCBI Taxonomy" id="1032243"/>
    <lineage>
        <taxon>Bacteria</taxon>
        <taxon>Pseudomonadati</taxon>
        <taxon>Campylobacterota</taxon>
        <taxon>Epsilonproteobacteria</taxon>
        <taxon>Campylobacterales</taxon>
        <taxon>Campylobacteraceae</taxon>
        <taxon>Campylobacter</taxon>
    </lineage>
</organism>
<proteinExistence type="predicted"/>
<protein>
    <submittedName>
        <fullName evidence="2">RNA polymerase subunit sigma-70</fullName>
    </submittedName>
</protein>
<dbReference type="Proteomes" id="UP001318760">
    <property type="component" value="Unassembled WGS sequence"/>
</dbReference>
<dbReference type="RefSeq" id="WP_336613088.1">
    <property type="nucleotide sequence ID" value="NZ_JADBHS010000001.1"/>
</dbReference>
<comment type="caution">
    <text evidence="2">The sequence shown here is derived from an EMBL/GenBank/DDBJ whole genome shotgun (WGS) entry which is preliminary data.</text>
</comment>
<dbReference type="InterPro" id="IPR007630">
    <property type="entry name" value="RNA_pol_sigma70_r4"/>
</dbReference>
<sequence>MTHLAIAKLLGVSAERVRQLERSAIAKLSHPRNMAKWKKIKEIMAEIEKERALRDNERIVQ</sequence>
<name>A0ABD4JFR9_9BACT</name>
<evidence type="ECO:0000313" key="2">
    <source>
        <dbReference type="EMBL" id="MBE2985530.1"/>
    </source>
</evidence>
<evidence type="ECO:0000259" key="1">
    <source>
        <dbReference type="Pfam" id="PF04545"/>
    </source>
</evidence>
<dbReference type="InterPro" id="IPR013324">
    <property type="entry name" value="RNA_pol_sigma_r3/r4-like"/>
</dbReference>
<dbReference type="AlphaFoldDB" id="A0ABD4JFR9"/>
<accession>A0ABD4JFR9</accession>
<dbReference type="EMBL" id="JADBHS010000001">
    <property type="protein sequence ID" value="MBE2985530.1"/>
    <property type="molecule type" value="Genomic_DNA"/>
</dbReference>
<dbReference type="Pfam" id="PF04545">
    <property type="entry name" value="Sigma70_r4"/>
    <property type="match status" value="1"/>
</dbReference>
<evidence type="ECO:0000313" key="3">
    <source>
        <dbReference type="Proteomes" id="UP001318760"/>
    </source>
</evidence>
<dbReference type="SUPFAM" id="SSF88659">
    <property type="entry name" value="Sigma3 and sigma4 domains of RNA polymerase sigma factors"/>
    <property type="match status" value="1"/>
</dbReference>
<dbReference type="InterPro" id="IPR036388">
    <property type="entry name" value="WH-like_DNA-bd_sf"/>
</dbReference>
<gene>
    <name evidence="2" type="ORF">CCAL12919_00075</name>
</gene>
<dbReference type="Gene3D" id="1.10.10.10">
    <property type="entry name" value="Winged helix-like DNA-binding domain superfamily/Winged helix DNA-binding domain"/>
    <property type="match status" value="1"/>
</dbReference>
<reference evidence="2 3" key="1">
    <citation type="submission" date="2020-10" db="EMBL/GenBank/DDBJ databases">
        <title>Campylobacter californiensis sp. nov. isolated from cattle and feral swine in California.</title>
        <authorList>
            <person name="Miller W.G."/>
        </authorList>
    </citation>
    <scope>NUCLEOTIDE SEQUENCE [LARGE SCALE GENOMIC DNA]</scope>
    <source>
        <strain evidence="2 3">RM12919</strain>
    </source>
</reference>